<name>K1E188_9MICO</name>
<reference evidence="3 5" key="1">
    <citation type="journal article" date="2009" name="Int. J. Syst. Evol. Microbiol.">
        <title>Janibacter hoylei sp. nov., Bacillus isronensis sp. nov. and Bacillus aryabhattai sp. nov., isolated from cryotubes used for collecting air from the upper atmosphere.</title>
        <authorList>
            <person name="Shivaji S."/>
            <person name="Chaturvedi P."/>
            <person name="Begum Z."/>
            <person name="Pindi P.K."/>
            <person name="Manorama R."/>
            <person name="Padmanaban D.A."/>
            <person name="Shouche Y.S."/>
            <person name="Pawar S."/>
            <person name="Vaishampayan P."/>
            <person name="Dutt C.B."/>
            <person name="Datta G.N."/>
            <person name="Manchanda R.K."/>
            <person name="Rao U.R."/>
            <person name="Bhargava P.M."/>
            <person name="Narlikar J.V."/>
        </authorList>
    </citation>
    <scope>NUCLEOTIDE SEQUENCE [LARGE SCALE GENOMIC DNA]</scope>
    <source>
        <strain evidence="3 5">PVAS-1</strain>
    </source>
</reference>
<feature type="compositionally biased region" description="Polar residues" evidence="1">
    <location>
        <begin position="57"/>
        <end position="70"/>
    </location>
</feature>
<dbReference type="Proteomes" id="UP000004474">
    <property type="component" value="Unassembled WGS sequence"/>
</dbReference>
<dbReference type="EMBL" id="ALWX01000003">
    <property type="protein sequence ID" value="EKA62660.1"/>
    <property type="molecule type" value="Genomic_DNA"/>
</dbReference>
<dbReference type="RefSeq" id="WP_007923914.1">
    <property type="nucleotide sequence ID" value="NZ_ALWX01000003.1"/>
</dbReference>
<accession>K1E188</accession>
<dbReference type="Proteomes" id="UP000288711">
    <property type="component" value="Unassembled WGS sequence"/>
</dbReference>
<feature type="compositionally biased region" description="Basic residues" evidence="1">
    <location>
        <begin position="11"/>
        <end position="20"/>
    </location>
</feature>
<evidence type="ECO:0000313" key="3">
    <source>
        <dbReference type="EMBL" id="RWU84750.1"/>
    </source>
</evidence>
<evidence type="ECO:0000313" key="2">
    <source>
        <dbReference type="EMBL" id="EKA62660.1"/>
    </source>
</evidence>
<keyword evidence="5" id="KW-1185">Reference proteome</keyword>
<feature type="region of interest" description="Disordered" evidence="1">
    <location>
        <begin position="1"/>
        <end position="20"/>
    </location>
</feature>
<reference evidence="2 4" key="2">
    <citation type="journal article" date="2012" name="J. Bacteriol.">
        <title>Genome Sequence of Janibacter hoylei MTCC8307, Isolated from the Stratospheric Air.</title>
        <authorList>
            <person name="Pawar S.P."/>
            <person name="Dhotre D.P."/>
            <person name="Shetty S.A."/>
            <person name="Chowdhury S.P."/>
            <person name="Chaudhari B.L."/>
            <person name="Shouche Y.S."/>
        </authorList>
    </citation>
    <scope>NUCLEOTIDE SEQUENCE [LARGE SCALE GENOMIC DNA]</scope>
    <source>
        <strain evidence="2 4">PVAS-1</strain>
    </source>
</reference>
<proteinExistence type="predicted"/>
<feature type="region of interest" description="Disordered" evidence="1">
    <location>
        <begin position="46"/>
        <end position="145"/>
    </location>
</feature>
<dbReference type="SUPFAM" id="SSF53955">
    <property type="entry name" value="Lysozyme-like"/>
    <property type="match status" value="1"/>
</dbReference>
<dbReference type="STRING" id="1210046.B277_00530"/>
<dbReference type="EMBL" id="PIPF01000003">
    <property type="protein sequence ID" value="RWU84750.1"/>
    <property type="molecule type" value="Genomic_DNA"/>
</dbReference>
<evidence type="ECO:0000256" key="1">
    <source>
        <dbReference type="SAM" id="MobiDB-lite"/>
    </source>
</evidence>
<gene>
    <name evidence="2" type="ORF">B277_00530</name>
    <name evidence="3" type="ORF">CWN80_04025</name>
</gene>
<evidence type="ECO:0008006" key="6">
    <source>
        <dbReference type="Google" id="ProtNLM"/>
    </source>
</evidence>
<sequence length="258" mass="27997">MRSDSYTPRHGAARHARKRTGLSAVRRPVVGGAIAVAMLGSVGATVAIGDPSHDTGETATTLTSPEQSASPAADSETVDTARLAESRRATNVSRSASREQDRLSAVEAKKRAAAKKKAAAERKAAAKKKAEEKKRAEEKAKPISERDFTDAEIKIIQRDPQPYAKQLLGEYGWGEGEWSCLISLWNGESNWTWDATNSSSGAYGIPQSLPADKMATAGPDWKTNPVTQMIWGMDYIKASYGSPCQAKAFWDSNNPHWY</sequence>
<evidence type="ECO:0000313" key="5">
    <source>
        <dbReference type="Proteomes" id="UP000288711"/>
    </source>
</evidence>
<dbReference type="AlphaFoldDB" id="K1E188"/>
<dbReference type="eggNOG" id="COG3583">
    <property type="taxonomic scope" value="Bacteria"/>
</dbReference>
<organism evidence="2 4">
    <name type="scientific">Janibacter hoylei PVAS-1</name>
    <dbReference type="NCBI Taxonomy" id="1210046"/>
    <lineage>
        <taxon>Bacteria</taxon>
        <taxon>Bacillati</taxon>
        <taxon>Actinomycetota</taxon>
        <taxon>Actinomycetes</taxon>
        <taxon>Micrococcales</taxon>
        <taxon>Intrasporangiaceae</taxon>
        <taxon>Janibacter</taxon>
    </lineage>
</organism>
<feature type="compositionally biased region" description="Basic and acidic residues" evidence="1">
    <location>
        <begin position="118"/>
        <end position="145"/>
    </location>
</feature>
<dbReference type="OrthoDB" id="9766277at2"/>
<evidence type="ECO:0000313" key="4">
    <source>
        <dbReference type="Proteomes" id="UP000004474"/>
    </source>
</evidence>
<dbReference type="InterPro" id="IPR023346">
    <property type="entry name" value="Lysozyme-like_dom_sf"/>
</dbReference>
<protein>
    <recommendedName>
        <fullName evidence="6">Transglycosylase SLT domain-containing protein</fullName>
    </recommendedName>
</protein>
<comment type="caution">
    <text evidence="2">The sequence shown here is derived from an EMBL/GenBank/DDBJ whole genome shotgun (WGS) entry which is preliminary data.</text>
</comment>
<feature type="compositionally biased region" description="Basic and acidic residues" evidence="1">
    <location>
        <begin position="96"/>
        <end position="110"/>
    </location>
</feature>
<dbReference type="PATRIC" id="fig|1210046.3.peg.106"/>
<reference evidence="3" key="3">
    <citation type="submission" date="2017-11" db="EMBL/GenBank/DDBJ databases">
        <authorList>
            <person name="Seuylemezian A."/>
            <person name="Cooper K."/>
            <person name="Vaishampayan P."/>
        </authorList>
    </citation>
    <scope>NUCLEOTIDE SEQUENCE</scope>
    <source>
        <strain evidence="3">PVAS-1</strain>
    </source>
</reference>